<proteinExistence type="predicted"/>
<keyword evidence="4 7" id="KW-0863">Zinc-finger</keyword>
<keyword evidence="5" id="KW-0862">Zinc</keyword>
<evidence type="ECO:0000256" key="4">
    <source>
        <dbReference type="ARBA" id="ARBA00022771"/>
    </source>
</evidence>
<organism evidence="10 11">
    <name type="scientific">Anabas testudineus</name>
    <name type="common">Climbing perch</name>
    <name type="synonym">Anthias testudineus</name>
    <dbReference type="NCBI Taxonomy" id="64144"/>
    <lineage>
        <taxon>Eukaryota</taxon>
        <taxon>Metazoa</taxon>
        <taxon>Chordata</taxon>
        <taxon>Craniata</taxon>
        <taxon>Vertebrata</taxon>
        <taxon>Euteleostomi</taxon>
        <taxon>Actinopterygii</taxon>
        <taxon>Neopterygii</taxon>
        <taxon>Teleostei</taxon>
        <taxon>Neoteleostei</taxon>
        <taxon>Acanthomorphata</taxon>
        <taxon>Anabantaria</taxon>
        <taxon>Anabantiformes</taxon>
        <taxon>Anabantoidei</taxon>
        <taxon>Anabantidae</taxon>
        <taxon>Anabas</taxon>
    </lineage>
</organism>
<evidence type="ECO:0000256" key="7">
    <source>
        <dbReference type="PROSITE-ProRule" id="PRU00042"/>
    </source>
</evidence>
<dbReference type="Ensembl" id="ENSATET00000079882.1">
    <property type="protein sequence ID" value="ENSATEP00000074941.1"/>
    <property type="gene ID" value="ENSATEG00000032562.1"/>
</dbReference>
<dbReference type="GO" id="GO:0005634">
    <property type="term" value="C:nucleus"/>
    <property type="evidence" value="ECO:0007669"/>
    <property type="project" value="UniProtKB-SubCell"/>
</dbReference>
<protein>
    <recommendedName>
        <fullName evidence="9">C2H2-type domain-containing protein</fullName>
    </recommendedName>
</protein>
<feature type="domain" description="C2H2-type" evidence="9">
    <location>
        <begin position="290"/>
        <end position="314"/>
    </location>
</feature>
<feature type="region of interest" description="Disordered" evidence="8">
    <location>
        <begin position="1"/>
        <end position="66"/>
    </location>
</feature>
<keyword evidence="11" id="KW-1185">Reference proteome</keyword>
<keyword evidence="2" id="KW-0479">Metal-binding</keyword>
<accession>A0AAQ6IJK5</accession>
<comment type="subcellular location">
    <subcellularLocation>
        <location evidence="1">Nucleus</location>
    </subcellularLocation>
</comment>
<dbReference type="GeneTree" id="ENSGT01150000286958"/>
<feature type="domain" description="C2H2-type" evidence="9">
    <location>
        <begin position="235"/>
        <end position="262"/>
    </location>
</feature>
<dbReference type="InterPro" id="IPR050527">
    <property type="entry name" value="Snail/Krueppel_Znf"/>
</dbReference>
<dbReference type="SMART" id="SM00355">
    <property type="entry name" value="ZnF_C2H2"/>
    <property type="match status" value="6"/>
</dbReference>
<name>A0AAQ6IJK5_ANATE</name>
<dbReference type="PROSITE" id="PS00028">
    <property type="entry name" value="ZINC_FINGER_C2H2_1"/>
    <property type="match status" value="6"/>
</dbReference>
<dbReference type="PANTHER" id="PTHR24388:SF54">
    <property type="entry name" value="PROTEIN ESCARGOT"/>
    <property type="match status" value="1"/>
</dbReference>
<evidence type="ECO:0000313" key="10">
    <source>
        <dbReference type="Ensembl" id="ENSATEP00000074941.1"/>
    </source>
</evidence>
<feature type="domain" description="C2H2-type" evidence="9">
    <location>
        <begin position="207"/>
        <end position="234"/>
    </location>
</feature>
<dbReference type="SUPFAM" id="SSF57667">
    <property type="entry name" value="beta-beta-alpha zinc fingers"/>
    <property type="match status" value="3"/>
</dbReference>
<feature type="compositionally biased region" description="Basic and acidic residues" evidence="8">
    <location>
        <begin position="22"/>
        <end position="34"/>
    </location>
</feature>
<dbReference type="InterPro" id="IPR013087">
    <property type="entry name" value="Znf_C2H2_type"/>
</dbReference>
<reference evidence="10" key="2">
    <citation type="submission" date="2025-08" db="UniProtKB">
        <authorList>
            <consortium name="Ensembl"/>
        </authorList>
    </citation>
    <scope>IDENTIFICATION</scope>
</reference>
<dbReference type="FunFam" id="3.30.160.60:FF:000176">
    <property type="entry name" value="zinc finger protein 70"/>
    <property type="match status" value="1"/>
</dbReference>
<dbReference type="Gene3D" id="3.30.160.60">
    <property type="entry name" value="Classic Zinc Finger"/>
    <property type="match status" value="5"/>
</dbReference>
<feature type="domain" description="C2H2-type" evidence="9">
    <location>
        <begin position="178"/>
        <end position="206"/>
    </location>
</feature>
<evidence type="ECO:0000259" key="9">
    <source>
        <dbReference type="PROSITE" id="PS50157"/>
    </source>
</evidence>
<feature type="domain" description="C2H2-type" evidence="9">
    <location>
        <begin position="263"/>
        <end position="286"/>
    </location>
</feature>
<dbReference type="Pfam" id="PF00096">
    <property type="entry name" value="zf-C2H2"/>
    <property type="match status" value="4"/>
</dbReference>
<dbReference type="InterPro" id="IPR036236">
    <property type="entry name" value="Znf_C2H2_sf"/>
</dbReference>
<feature type="compositionally biased region" description="Basic residues" evidence="8">
    <location>
        <begin position="10"/>
        <end position="21"/>
    </location>
</feature>
<dbReference type="AlphaFoldDB" id="A0AAQ6IJK5"/>
<evidence type="ECO:0000256" key="3">
    <source>
        <dbReference type="ARBA" id="ARBA00022737"/>
    </source>
</evidence>
<dbReference type="Proteomes" id="UP000265040">
    <property type="component" value="Chromosome 19"/>
</dbReference>
<keyword evidence="3" id="KW-0677">Repeat</keyword>
<evidence type="ECO:0000256" key="8">
    <source>
        <dbReference type="SAM" id="MobiDB-lite"/>
    </source>
</evidence>
<dbReference type="GO" id="GO:0000978">
    <property type="term" value="F:RNA polymerase II cis-regulatory region sequence-specific DNA binding"/>
    <property type="evidence" value="ECO:0007669"/>
    <property type="project" value="TreeGrafter"/>
</dbReference>
<evidence type="ECO:0000256" key="1">
    <source>
        <dbReference type="ARBA" id="ARBA00004123"/>
    </source>
</evidence>
<evidence type="ECO:0000313" key="11">
    <source>
        <dbReference type="Proteomes" id="UP000265040"/>
    </source>
</evidence>
<dbReference type="FunFam" id="3.30.160.60:FF:001498">
    <property type="entry name" value="Zinc finger protein 404"/>
    <property type="match status" value="1"/>
</dbReference>
<feature type="domain" description="C2H2-type" evidence="9">
    <location>
        <begin position="153"/>
        <end position="175"/>
    </location>
</feature>
<sequence>MPLSSQLQPVRRKKGQRMKKILLKEKRGLREEAHTSSTKAASPDWAPPEVSDSEDSANFSKDTSYMAPVSDCSENDSWSYYSEDDSDHMNTSNSNCSMADSRSTEDNILPPKKIRKVQFKLFSSLKTHMLRRCYEYIQQQVSPETPDKAKNIYKCDECQAAFRYKVSLERHKVTHNELYCNVCRRSFTYFLPLQRHFENVHKISRPFKCNHCPKTLPKLRALIVHEWTHTGHLPFQCAQCSVRFRSDSELIHHQRVHTREKPYLCPECGKTFSQRSNLLRHVKLVHKKPFVCHICGKAFPKLYSMQRHKNLVHTFISH</sequence>
<evidence type="ECO:0000256" key="6">
    <source>
        <dbReference type="ARBA" id="ARBA00023242"/>
    </source>
</evidence>
<dbReference type="PANTHER" id="PTHR24388">
    <property type="entry name" value="ZINC FINGER PROTEIN"/>
    <property type="match status" value="1"/>
</dbReference>
<reference evidence="10" key="3">
    <citation type="submission" date="2025-09" db="UniProtKB">
        <authorList>
            <consortium name="Ensembl"/>
        </authorList>
    </citation>
    <scope>IDENTIFICATION</scope>
</reference>
<evidence type="ECO:0000256" key="5">
    <source>
        <dbReference type="ARBA" id="ARBA00022833"/>
    </source>
</evidence>
<dbReference type="GO" id="GO:0008270">
    <property type="term" value="F:zinc ion binding"/>
    <property type="evidence" value="ECO:0007669"/>
    <property type="project" value="UniProtKB-KW"/>
</dbReference>
<reference evidence="10 11" key="1">
    <citation type="submission" date="2021-04" db="EMBL/GenBank/DDBJ databases">
        <authorList>
            <consortium name="Wellcome Sanger Institute Data Sharing"/>
        </authorList>
    </citation>
    <scope>NUCLEOTIDE SEQUENCE [LARGE SCALE GENOMIC DNA]</scope>
</reference>
<dbReference type="GO" id="GO:0000981">
    <property type="term" value="F:DNA-binding transcription factor activity, RNA polymerase II-specific"/>
    <property type="evidence" value="ECO:0007669"/>
    <property type="project" value="TreeGrafter"/>
</dbReference>
<dbReference type="PROSITE" id="PS50157">
    <property type="entry name" value="ZINC_FINGER_C2H2_2"/>
    <property type="match status" value="6"/>
</dbReference>
<keyword evidence="6" id="KW-0539">Nucleus</keyword>
<evidence type="ECO:0000256" key="2">
    <source>
        <dbReference type="ARBA" id="ARBA00022723"/>
    </source>
</evidence>